<evidence type="ECO:0000256" key="3">
    <source>
        <dbReference type="ARBA" id="ARBA00051915"/>
    </source>
</evidence>
<dbReference type="Pfam" id="PF13193">
    <property type="entry name" value="AMP-binding_C"/>
    <property type="match status" value="1"/>
</dbReference>
<dbReference type="InterPro" id="IPR042099">
    <property type="entry name" value="ANL_N_sf"/>
</dbReference>
<evidence type="ECO:0000259" key="6">
    <source>
        <dbReference type="Pfam" id="PF00501"/>
    </source>
</evidence>
<evidence type="ECO:0000256" key="5">
    <source>
        <dbReference type="ARBA" id="ARBA00067668"/>
    </source>
</evidence>
<dbReference type="EMBL" id="BKAJ01000107">
    <property type="protein sequence ID" value="GEP58660.1"/>
    <property type="molecule type" value="Genomic_DNA"/>
</dbReference>
<dbReference type="SUPFAM" id="SSF56801">
    <property type="entry name" value="Acetyl-CoA synthetase-like"/>
    <property type="match status" value="1"/>
</dbReference>
<reference evidence="8 9" key="1">
    <citation type="submission" date="2019-07" db="EMBL/GenBank/DDBJ databases">
        <title>Whole genome shotgun sequence of Reyranella soli NBRC 108950.</title>
        <authorList>
            <person name="Hosoyama A."/>
            <person name="Uohara A."/>
            <person name="Ohji S."/>
            <person name="Ichikawa N."/>
        </authorList>
    </citation>
    <scope>NUCLEOTIDE SEQUENCE [LARGE SCALE GENOMIC DNA]</scope>
    <source>
        <strain evidence="8 9">NBRC 108950</strain>
    </source>
</reference>
<accession>A0A512NI90</accession>
<evidence type="ECO:0000256" key="1">
    <source>
        <dbReference type="ARBA" id="ARBA00006432"/>
    </source>
</evidence>
<evidence type="ECO:0000256" key="2">
    <source>
        <dbReference type="ARBA" id="ARBA00022598"/>
    </source>
</evidence>
<dbReference type="Pfam" id="PF00501">
    <property type="entry name" value="AMP-binding"/>
    <property type="match status" value="1"/>
</dbReference>
<evidence type="ECO:0000313" key="8">
    <source>
        <dbReference type="EMBL" id="GEP58660.1"/>
    </source>
</evidence>
<keyword evidence="2 8" id="KW-0436">Ligase</keyword>
<sequence>MRLIDYFDRGADLHADRHCLHDGTRGWTYREVRAQSHRVANGLLAAGLGRGSKAAVYSPNHAAAYACLLGIVRAGVTWAPVNARNALEENLYILGNTDVEFLFYHSSVEASLARIREACPKIGNFVCLDLPSFDGWLAQQKETAPDLPDDPDGVAFLASSGGTTGRPKGVQITNRNIETMNSIFWACMPVTSPPVHLMVAPMTHAAGVCSFPLLPYGGTNIFMGTADPGAILAAIEKHKVTHIYMPPTLIYMLLAHPNVANYDYSSLQHLVYAAAPMSVDKLEEAIKVFGPVLTQTYGQAEACMICTFFSPADHVAALESNKRHRLASCGRASPLMRLEVMDDEGRVLPRGQRGEIVVRGGLVMLGYYNNEAATREASTFGWHHTGDIGVIDDDGFVYIVDRKKDMIISGGFNVFPSEVEQVLWSHPAVQDCAVIGVPDDKWGEAVKAVVELKPGAAATADELIHLAKDKLGGVKAPKSVDFIAALPRSPVGKVLKKTLREPYWVGRDRKI</sequence>
<comment type="catalytic activity">
    <reaction evidence="3">
        <text>3-(methylsulfanyl)propanoate + ATP + CoA = 3-(methylsulfanyl)propanoyl-CoA + AMP + diphosphate</text>
        <dbReference type="Rhea" id="RHEA:43052"/>
        <dbReference type="ChEBI" id="CHEBI:30616"/>
        <dbReference type="ChEBI" id="CHEBI:33019"/>
        <dbReference type="ChEBI" id="CHEBI:49016"/>
        <dbReference type="ChEBI" id="CHEBI:57287"/>
        <dbReference type="ChEBI" id="CHEBI:82815"/>
        <dbReference type="ChEBI" id="CHEBI:456215"/>
        <dbReference type="EC" id="6.2.1.44"/>
    </reaction>
    <physiologicalReaction direction="left-to-right" evidence="3">
        <dbReference type="Rhea" id="RHEA:43053"/>
    </physiologicalReaction>
</comment>
<dbReference type="OrthoDB" id="9803968at2"/>
<comment type="similarity">
    <text evidence="1">Belongs to the ATP-dependent AMP-binding enzyme family.</text>
</comment>
<dbReference type="GO" id="GO:0016877">
    <property type="term" value="F:ligase activity, forming carbon-sulfur bonds"/>
    <property type="evidence" value="ECO:0007669"/>
    <property type="project" value="UniProtKB-ARBA"/>
</dbReference>
<feature type="domain" description="AMP-binding enzyme C-terminal" evidence="7">
    <location>
        <begin position="418"/>
        <end position="493"/>
    </location>
</feature>
<evidence type="ECO:0000313" key="9">
    <source>
        <dbReference type="Proteomes" id="UP000321058"/>
    </source>
</evidence>
<dbReference type="InterPro" id="IPR025110">
    <property type="entry name" value="AMP-bd_C"/>
</dbReference>
<dbReference type="PANTHER" id="PTHR43767">
    <property type="entry name" value="LONG-CHAIN-FATTY-ACID--COA LIGASE"/>
    <property type="match status" value="1"/>
</dbReference>
<dbReference type="PANTHER" id="PTHR43767:SF7">
    <property type="entry name" value="MEDIUM_LONG-CHAIN-FATTY-ACID--COA LIGASE FADD8"/>
    <property type="match status" value="1"/>
</dbReference>
<dbReference type="AlphaFoldDB" id="A0A512NI90"/>
<dbReference type="InterPro" id="IPR045851">
    <property type="entry name" value="AMP-bd_C_sf"/>
</dbReference>
<feature type="domain" description="AMP-dependent synthetase/ligase" evidence="6">
    <location>
        <begin position="7"/>
        <end position="368"/>
    </location>
</feature>
<protein>
    <recommendedName>
        <fullName evidence="5">3-methylmercaptopropionyl-CoA ligase</fullName>
        <ecNumber evidence="4">6.2.1.44</ecNumber>
    </recommendedName>
</protein>
<comment type="caution">
    <text evidence="8">The sequence shown here is derived from an EMBL/GenBank/DDBJ whole genome shotgun (WGS) entry which is preliminary data.</text>
</comment>
<dbReference type="Gene3D" id="3.30.300.30">
    <property type="match status" value="1"/>
</dbReference>
<proteinExistence type="inferred from homology"/>
<gene>
    <name evidence="8" type="ORF">RSO01_58260</name>
</gene>
<dbReference type="InterPro" id="IPR050237">
    <property type="entry name" value="ATP-dep_AMP-bd_enzyme"/>
</dbReference>
<keyword evidence="9" id="KW-1185">Reference proteome</keyword>
<dbReference type="RefSeq" id="WP_147154058.1">
    <property type="nucleotide sequence ID" value="NZ_BKAJ01000107.1"/>
</dbReference>
<dbReference type="InterPro" id="IPR000873">
    <property type="entry name" value="AMP-dep_synth/lig_dom"/>
</dbReference>
<dbReference type="FunFam" id="3.30.300.30:FF:000008">
    <property type="entry name" value="2,3-dihydroxybenzoate-AMP ligase"/>
    <property type="match status" value="1"/>
</dbReference>
<name>A0A512NI90_9HYPH</name>
<dbReference type="Proteomes" id="UP000321058">
    <property type="component" value="Unassembled WGS sequence"/>
</dbReference>
<dbReference type="Gene3D" id="3.40.50.12780">
    <property type="entry name" value="N-terminal domain of ligase-like"/>
    <property type="match status" value="1"/>
</dbReference>
<dbReference type="EC" id="6.2.1.44" evidence="4"/>
<organism evidence="8 9">
    <name type="scientific">Reyranella soli</name>
    <dbReference type="NCBI Taxonomy" id="1230389"/>
    <lineage>
        <taxon>Bacteria</taxon>
        <taxon>Pseudomonadati</taxon>
        <taxon>Pseudomonadota</taxon>
        <taxon>Alphaproteobacteria</taxon>
        <taxon>Hyphomicrobiales</taxon>
        <taxon>Reyranellaceae</taxon>
        <taxon>Reyranella</taxon>
    </lineage>
</organism>
<evidence type="ECO:0000256" key="4">
    <source>
        <dbReference type="ARBA" id="ARBA00066616"/>
    </source>
</evidence>
<evidence type="ECO:0000259" key="7">
    <source>
        <dbReference type="Pfam" id="PF13193"/>
    </source>
</evidence>